<feature type="non-terminal residue" evidence="11">
    <location>
        <position position="277"/>
    </location>
</feature>
<comment type="subcellular location">
    <subcellularLocation>
        <location evidence="1">Mitochondrion membrane</location>
        <topology evidence="1">Multi-pass membrane protein</topology>
    </subcellularLocation>
</comment>
<dbReference type="PANTHER" id="PTHR45624:SF12">
    <property type="entry name" value="MITOCHONDRIAL ORNITHINE TRANSPORTER 1"/>
    <property type="match status" value="1"/>
</dbReference>
<feature type="repeat" description="Solcar" evidence="9">
    <location>
        <begin position="3"/>
        <end position="86"/>
    </location>
</feature>
<dbReference type="InterPro" id="IPR018108">
    <property type="entry name" value="MCP_transmembrane"/>
</dbReference>
<dbReference type="SUPFAM" id="SSF103506">
    <property type="entry name" value="Mitochondrial carrier"/>
    <property type="match status" value="1"/>
</dbReference>
<dbReference type="AlphaFoldDB" id="A0A1Y1V9N5"/>
<evidence type="ECO:0000256" key="2">
    <source>
        <dbReference type="ARBA" id="ARBA00006375"/>
    </source>
</evidence>
<evidence type="ECO:0000313" key="12">
    <source>
        <dbReference type="Proteomes" id="UP000193719"/>
    </source>
</evidence>
<keyword evidence="6" id="KW-1133">Transmembrane helix</keyword>
<evidence type="ECO:0000256" key="10">
    <source>
        <dbReference type="RuleBase" id="RU000488"/>
    </source>
</evidence>
<protein>
    <submittedName>
        <fullName evidence="11">Mitochondrial carrier</fullName>
    </submittedName>
</protein>
<keyword evidence="12" id="KW-1185">Reference proteome</keyword>
<keyword evidence="5" id="KW-0677">Repeat</keyword>
<dbReference type="PROSITE" id="PS50920">
    <property type="entry name" value="SOLCAR"/>
    <property type="match status" value="3"/>
</dbReference>
<name>A0A1Y1V9N5_9FUNG</name>
<keyword evidence="7" id="KW-0496">Mitochondrion</keyword>
<organism evidence="11 12">
    <name type="scientific">Piromyces finnis</name>
    <dbReference type="NCBI Taxonomy" id="1754191"/>
    <lineage>
        <taxon>Eukaryota</taxon>
        <taxon>Fungi</taxon>
        <taxon>Fungi incertae sedis</taxon>
        <taxon>Chytridiomycota</taxon>
        <taxon>Chytridiomycota incertae sedis</taxon>
        <taxon>Neocallimastigomycetes</taxon>
        <taxon>Neocallimastigales</taxon>
        <taxon>Neocallimastigaceae</taxon>
        <taxon>Piromyces</taxon>
    </lineage>
</organism>
<keyword evidence="3 10" id="KW-0813">Transport</keyword>
<dbReference type="InterPro" id="IPR050567">
    <property type="entry name" value="Mitochondrial_Carrier"/>
</dbReference>
<dbReference type="OrthoDB" id="14252at2759"/>
<dbReference type="InterPro" id="IPR023395">
    <property type="entry name" value="MCP_dom_sf"/>
</dbReference>
<keyword evidence="4 9" id="KW-0812">Transmembrane</keyword>
<evidence type="ECO:0000256" key="6">
    <source>
        <dbReference type="ARBA" id="ARBA00022989"/>
    </source>
</evidence>
<evidence type="ECO:0000256" key="9">
    <source>
        <dbReference type="PROSITE-ProRule" id="PRU00282"/>
    </source>
</evidence>
<reference evidence="11 12" key="1">
    <citation type="submission" date="2016-08" db="EMBL/GenBank/DDBJ databases">
        <title>Genomes of anaerobic fungi encode conserved fungal cellulosomes for biomass hydrolysis.</title>
        <authorList>
            <consortium name="DOE Joint Genome Institute"/>
            <person name="Haitjema C.H."/>
            <person name="Gilmore S.P."/>
            <person name="Henske J.K."/>
            <person name="Solomon K.V."/>
            <person name="De Groot R."/>
            <person name="Kuo A."/>
            <person name="Mondo S.J."/>
            <person name="Salamov A.A."/>
            <person name="Labutti K."/>
            <person name="Zhao Z."/>
            <person name="Chiniquy J."/>
            <person name="Barry K."/>
            <person name="Brewer H.M."/>
            <person name="Purvine S.O."/>
            <person name="Wright A.T."/>
            <person name="Boxma B."/>
            <person name="Van Alen T."/>
            <person name="Hackstein J.H."/>
            <person name="Baker S.E."/>
            <person name="Grigoriev I.V."/>
            <person name="O'Malley M.A."/>
        </authorList>
    </citation>
    <scope>NUCLEOTIDE SEQUENCE [LARGE SCALE GENOMIC DNA]</scope>
    <source>
        <strain evidence="12">finn</strain>
    </source>
</reference>
<sequence length="277" mass="30615">MPSDSTNDFISGLLSGWAQVLVGHPFDTVKVNLQTQSHYKGAMHCVKSIAKNEGFNGFYKGVKSPLVGIGFANSLMFVANGYFKRIIANGVPDDEMSIKQHITSGFLSGSVMPFVSTPMEHMKIRLQIHPAKYNGLIDCTIKTLKSGGIKSLYHGYGITLLRDIPSFSAYFGTYELVKAGFKHLRKDNFNGFNQFELLMAGGLAGVACWIPCIPQDVIKSRAQTTGMTARNAAKEIYRLYGMKGFFRGFCPTIIRAFPANAVTFVIYELSMNTLKKF</sequence>
<dbReference type="Pfam" id="PF00153">
    <property type="entry name" value="Mito_carr"/>
    <property type="match status" value="3"/>
</dbReference>
<accession>A0A1Y1V9N5</accession>
<dbReference type="PANTHER" id="PTHR45624">
    <property type="entry name" value="MITOCHONDRIAL BASIC AMINO ACIDS TRANSPORTER-RELATED"/>
    <property type="match status" value="1"/>
</dbReference>
<evidence type="ECO:0000256" key="7">
    <source>
        <dbReference type="ARBA" id="ARBA00023128"/>
    </source>
</evidence>
<dbReference type="Gene3D" id="1.50.40.10">
    <property type="entry name" value="Mitochondrial carrier domain"/>
    <property type="match status" value="1"/>
</dbReference>
<dbReference type="GO" id="GO:0031966">
    <property type="term" value="C:mitochondrial membrane"/>
    <property type="evidence" value="ECO:0007669"/>
    <property type="project" value="UniProtKB-SubCell"/>
</dbReference>
<evidence type="ECO:0000313" key="11">
    <source>
        <dbReference type="EMBL" id="ORX49735.1"/>
    </source>
</evidence>
<dbReference type="Proteomes" id="UP000193719">
    <property type="component" value="Unassembled WGS sequence"/>
</dbReference>
<feature type="repeat" description="Solcar" evidence="9">
    <location>
        <begin position="96"/>
        <end position="180"/>
    </location>
</feature>
<dbReference type="GO" id="GO:1990575">
    <property type="term" value="P:mitochondrial L-ornithine transmembrane transport"/>
    <property type="evidence" value="ECO:0007669"/>
    <property type="project" value="TreeGrafter"/>
</dbReference>
<comment type="similarity">
    <text evidence="2 10">Belongs to the mitochondrial carrier (TC 2.A.29) family.</text>
</comment>
<comment type="caution">
    <text evidence="11">The sequence shown here is derived from an EMBL/GenBank/DDBJ whole genome shotgun (WGS) entry which is preliminary data.</text>
</comment>
<evidence type="ECO:0000256" key="3">
    <source>
        <dbReference type="ARBA" id="ARBA00022448"/>
    </source>
</evidence>
<dbReference type="STRING" id="1754191.A0A1Y1V9N5"/>
<gene>
    <name evidence="11" type="ORF">BCR36DRAFT_583790</name>
</gene>
<evidence type="ECO:0000256" key="5">
    <source>
        <dbReference type="ARBA" id="ARBA00022737"/>
    </source>
</evidence>
<evidence type="ECO:0000256" key="4">
    <source>
        <dbReference type="ARBA" id="ARBA00022692"/>
    </source>
</evidence>
<feature type="repeat" description="Solcar" evidence="9">
    <location>
        <begin position="192"/>
        <end position="273"/>
    </location>
</feature>
<keyword evidence="8 9" id="KW-0472">Membrane</keyword>
<reference evidence="11 12" key="2">
    <citation type="submission" date="2016-08" db="EMBL/GenBank/DDBJ databases">
        <title>Pervasive Adenine N6-methylation of Active Genes in Fungi.</title>
        <authorList>
            <consortium name="DOE Joint Genome Institute"/>
            <person name="Mondo S.J."/>
            <person name="Dannebaum R.O."/>
            <person name="Kuo R.C."/>
            <person name="Labutti K."/>
            <person name="Haridas S."/>
            <person name="Kuo A."/>
            <person name="Salamov A."/>
            <person name="Ahrendt S.R."/>
            <person name="Lipzen A."/>
            <person name="Sullivan W."/>
            <person name="Andreopoulos W.B."/>
            <person name="Clum A."/>
            <person name="Lindquist E."/>
            <person name="Daum C."/>
            <person name="Ramamoorthy G.K."/>
            <person name="Gryganskyi A."/>
            <person name="Culley D."/>
            <person name="Magnuson J.K."/>
            <person name="James T.Y."/>
            <person name="O'Malley M.A."/>
            <person name="Stajich J.E."/>
            <person name="Spatafora J.W."/>
            <person name="Visel A."/>
            <person name="Grigoriev I.V."/>
        </authorList>
    </citation>
    <scope>NUCLEOTIDE SEQUENCE [LARGE SCALE GENOMIC DNA]</scope>
    <source>
        <strain evidence="12">finn</strain>
    </source>
</reference>
<proteinExistence type="inferred from homology"/>
<dbReference type="EMBL" id="MCFH01000023">
    <property type="protein sequence ID" value="ORX49735.1"/>
    <property type="molecule type" value="Genomic_DNA"/>
</dbReference>
<dbReference type="GO" id="GO:0000064">
    <property type="term" value="F:L-ornithine transmembrane transporter activity"/>
    <property type="evidence" value="ECO:0007669"/>
    <property type="project" value="TreeGrafter"/>
</dbReference>
<evidence type="ECO:0000256" key="1">
    <source>
        <dbReference type="ARBA" id="ARBA00004225"/>
    </source>
</evidence>
<evidence type="ECO:0000256" key="8">
    <source>
        <dbReference type="ARBA" id="ARBA00023136"/>
    </source>
</evidence>